<reference evidence="1 2" key="1">
    <citation type="submission" date="2020-04" db="EMBL/GenBank/DDBJ databases">
        <title>Genome sequencing of novel species.</title>
        <authorList>
            <person name="Heo J."/>
            <person name="Kim S.-J."/>
            <person name="Kim J.-S."/>
            <person name="Hong S.-B."/>
            <person name="Kwon S.-W."/>
        </authorList>
    </citation>
    <scope>NUCLEOTIDE SEQUENCE [LARGE SCALE GENOMIC DNA]</scope>
    <source>
        <strain evidence="1 2">F39-2</strain>
    </source>
</reference>
<evidence type="ECO:0000313" key="2">
    <source>
        <dbReference type="Proteomes" id="UP000503278"/>
    </source>
</evidence>
<sequence>MKNFENLNGSLVLVRPDFHDDPVRQQGKVGVVTYARDADEIYVTMLGGKEANYSSQDLMLLKHKVDILQELTDSGTGMKLDDFKALYKVMLLQEKGTSTAIVNALQMAAEHPAIWDKALVAAMPARELEVSKAYSR</sequence>
<dbReference type="KEGG" id="mrob:HH214_05715"/>
<name>A0A7L5DWE0_9SPHI</name>
<accession>A0A7L5DWE0</accession>
<proteinExistence type="predicted"/>
<evidence type="ECO:0000313" key="1">
    <source>
        <dbReference type="EMBL" id="QJD95405.1"/>
    </source>
</evidence>
<dbReference type="RefSeq" id="WP_169606421.1">
    <property type="nucleotide sequence ID" value="NZ_CP051682.1"/>
</dbReference>
<dbReference type="EMBL" id="CP051682">
    <property type="protein sequence ID" value="QJD95405.1"/>
    <property type="molecule type" value="Genomic_DNA"/>
</dbReference>
<protein>
    <submittedName>
        <fullName evidence="1">Uncharacterized protein</fullName>
    </submittedName>
</protein>
<dbReference type="Proteomes" id="UP000503278">
    <property type="component" value="Chromosome"/>
</dbReference>
<gene>
    <name evidence="1" type="ORF">HH214_05715</name>
</gene>
<keyword evidence="2" id="KW-1185">Reference proteome</keyword>
<dbReference type="AlphaFoldDB" id="A0A7L5DWE0"/>
<organism evidence="1 2">
    <name type="scientific">Mucilaginibacter robiniae</name>
    <dbReference type="NCBI Taxonomy" id="2728022"/>
    <lineage>
        <taxon>Bacteria</taxon>
        <taxon>Pseudomonadati</taxon>
        <taxon>Bacteroidota</taxon>
        <taxon>Sphingobacteriia</taxon>
        <taxon>Sphingobacteriales</taxon>
        <taxon>Sphingobacteriaceae</taxon>
        <taxon>Mucilaginibacter</taxon>
    </lineage>
</organism>